<evidence type="ECO:0000313" key="2">
    <source>
        <dbReference type="Proteomes" id="UP001499909"/>
    </source>
</evidence>
<dbReference type="Proteomes" id="UP001499909">
    <property type="component" value="Unassembled WGS sequence"/>
</dbReference>
<accession>A0ABP7ND54</accession>
<protein>
    <submittedName>
        <fullName evidence="1">Uncharacterized protein</fullName>
    </submittedName>
</protein>
<name>A0ABP7ND54_9BACT</name>
<proteinExistence type="predicted"/>
<dbReference type="EMBL" id="BAABDH010000041">
    <property type="protein sequence ID" value="GAA3941693.1"/>
    <property type="molecule type" value="Genomic_DNA"/>
</dbReference>
<organism evidence="1 2">
    <name type="scientific">Hymenobacter algoricola</name>
    <dbReference type="NCBI Taxonomy" id="486267"/>
    <lineage>
        <taxon>Bacteria</taxon>
        <taxon>Pseudomonadati</taxon>
        <taxon>Bacteroidota</taxon>
        <taxon>Cytophagia</taxon>
        <taxon>Cytophagales</taxon>
        <taxon>Hymenobacteraceae</taxon>
        <taxon>Hymenobacter</taxon>
    </lineage>
</organism>
<sequence>MGGFGAAHQLLPDFLYPGTGLAVGVNAAVLLRHFGGGLQSQGYFLLGRHIDVLHFTGYFVCRPFAVVRDEGKQGEDEGNYVT</sequence>
<gene>
    <name evidence="1" type="ORF">GCM10022406_26970</name>
</gene>
<evidence type="ECO:0000313" key="1">
    <source>
        <dbReference type="EMBL" id="GAA3941693.1"/>
    </source>
</evidence>
<reference evidence="2" key="1">
    <citation type="journal article" date="2019" name="Int. J. Syst. Evol. Microbiol.">
        <title>The Global Catalogue of Microorganisms (GCM) 10K type strain sequencing project: providing services to taxonomists for standard genome sequencing and annotation.</title>
        <authorList>
            <consortium name="The Broad Institute Genomics Platform"/>
            <consortium name="The Broad Institute Genome Sequencing Center for Infectious Disease"/>
            <person name="Wu L."/>
            <person name="Ma J."/>
        </authorList>
    </citation>
    <scope>NUCLEOTIDE SEQUENCE [LARGE SCALE GENOMIC DNA]</scope>
    <source>
        <strain evidence="2">JCM 17214</strain>
    </source>
</reference>
<keyword evidence="2" id="KW-1185">Reference proteome</keyword>
<comment type="caution">
    <text evidence="1">The sequence shown here is derived from an EMBL/GenBank/DDBJ whole genome shotgun (WGS) entry which is preliminary data.</text>
</comment>